<dbReference type="GO" id="GO:0007005">
    <property type="term" value="P:mitochondrion organization"/>
    <property type="evidence" value="ECO:0007669"/>
    <property type="project" value="UniProtKB-ARBA"/>
</dbReference>
<accession>E4YGM5</accession>
<name>E4YGM5_OIKDI</name>
<dbReference type="Gene3D" id="3.40.50.300">
    <property type="entry name" value="P-loop containing nucleotide triphosphate hydrolases"/>
    <property type="match status" value="1"/>
</dbReference>
<keyword evidence="2" id="KW-0547">Nucleotide-binding</keyword>
<dbReference type="GO" id="GO:0016020">
    <property type="term" value="C:membrane"/>
    <property type="evidence" value="ECO:0007669"/>
    <property type="project" value="UniProtKB-SubCell"/>
</dbReference>
<dbReference type="PANTHER" id="PTHR10465">
    <property type="entry name" value="TRANSMEMBRANE GTPASE FZO1"/>
    <property type="match status" value="1"/>
</dbReference>
<dbReference type="SUPFAM" id="SSF52540">
    <property type="entry name" value="P-loop containing nucleoside triphosphate hydrolases"/>
    <property type="match status" value="1"/>
</dbReference>
<evidence type="ECO:0000259" key="6">
    <source>
        <dbReference type="Pfam" id="PF00350"/>
    </source>
</evidence>
<reference evidence="7" key="1">
    <citation type="journal article" date="2010" name="Science">
        <title>Plasticity of animal genome architecture unmasked by rapid evolution of a pelagic tunicate.</title>
        <authorList>
            <person name="Denoeud F."/>
            <person name="Henriet S."/>
            <person name="Mungpakdee S."/>
            <person name="Aury J.M."/>
            <person name="Da Silva C."/>
            <person name="Brinkmann H."/>
            <person name="Mikhaleva J."/>
            <person name="Olsen L.C."/>
            <person name="Jubin C."/>
            <person name="Canestro C."/>
            <person name="Bouquet J.M."/>
            <person name="Danks G."/>
            <person name="Poulain J."/>
            <person name="Campsteijn C."/>
            <person name="Adamski M."/>
            <person name="Cross I."/>
            <person name="Yadetie F."/>
            <person name="Muffato M."/>
            <person name="Louis A."/>
            <person name="Butcher S."/>
            <person name="Tsagkogeorga G."/>
            <person name="Konrad A."/>
            <person name="Singh S."/>
            <person name="Jensen M.F."/>
            <person name="Cong E.H."/>
            <person name="Eikeseth-Otteraa H."/>
            <person name="Noel B."/>
            <person name="Anthouard V."/>
            <person name="Porcel B.M."/>
            <person name="Kachouri-Lafond R."/>
            <person name="Nishino A."/>
            <person name="Ugolini M."/>
            <person name="Chourrout P."/>
            <person name="Nishida H."/>
            <person name="Aasland R."/>
            <person name="Huzurbazar S."/>
            <person name="Westhof E."/>
            <person name="Delsuc F."/>
            <person name="Lehrach H."/>
            <person name="Reinhardt R."/>
            <person name="Weissenbach J."/>
            <person name="Roy S.W."/>
            <person name="Artiguenave F."/>
            <person name="Postlethwait J.H."/>
            <person name="Manak J.R."/>
            <person name="Thompson E.M."/>
            <person name="Jaillon O."/>
            <person name="Du Pasquier L."/>
            <person name="Boudinot P."/>
            <person name="Liberles D.A."/>
            <person name="Volff J.N."/>
            <person name="Philippe H."/>
            <person name="Lenhard B."/>
            <person name="Roest Crollius H."/>
            <person name="Wincker P."/>
            <person name="Chourrout D."/>
        </authorList>
    </citation>
    <scope>NUCLEOTIDE SEQUENCE [LARGE SCALE GENOMIC DNA]</scope>
</reference>
<proteinExistence type="predicted"/>
<evidence type="ECO:0000256" key="5">
    <source>
        <dbReference type="ARBA" id="ARBA00023136"/>
    </source>
</evidence>
<dbReference type="InterPro" id="IPR027417">
    <property type="entry name" value="P-loop_NTPase"/>
</dbReference>
<evidence type="ECO:0000256" key="4">
    <source>
        <dbReference type="ARBA" id="ARBA00023134"/>
    </source>
</evidence>
<dbReference type="Proteomes" id="UP000011014">
    <property type="component" value="Unassembled WGS sequence"/>
</dbReference>
<feature type="domain" description="Dynamin N-terminal" evidence="6">
    <location>
        <begin position="50"/>
        <end position="174"/>
    </location>
</feature>
<keyword evidence="3" id="KW-0378">Hydrolase</keyword>
<sequence length="243" mass="27562">MGKQKAVSKDLTEKILRECHEIYTEGEDCLTNVADLLGEKLLAPRKKITVMLMGNHSAGKSSFINWYINENIQRTGVAIETQGFTIVTSGKKRETLSGNATVHLYPEFKPIMKIDGMANYIQTEITTSKAQQAELVHFIDTPGLVDGDMKYPFDVNEAILWTANMVDLILVFFDPIGQALCKRTLDVVEALSEKHHPKLRYFLSKADEAGDECDRQRVLMQIVQELCRRPSLNKTCFRPFYVN</sequence>
<dbReference type="EMBL" id="FN654528">
    <property type="protein sequence ID" value="CBY34649.1"/>
    <property type="molecule type" value="Genomic_DNA"/>
</dbReference>
<dbReference type="Pfam" id="PF00350">
    <property type="entry name" value="Dynamin_N"/>
    <property type="match status" value="1"/>
</dbReference>
<dbReference type="GO" id="GO:0005525">
    <property type="term" value="F:GTP binding"/>
    <property type="evidence" value="ECO:0007669"/>
    <property type="project" value="UniProtKB-KW"/>
</dbReference>
<organism evidence="7">
    <name type="scientific">Oikopleura dioica</name>
    <name type="common">Tunicate</name>
    <dbReference type="NCBI Taxonomy" id="34765"/>
    <lineage>
        <taxon>Eukaryota</taxon>
        <taxon>Metazoa</taxon>
        <taxon>Chordata</taxon>
        <taxon>Tunicata</taxon>
        <taxon>Appendicularia</taxon>
        <taxon>Copelata</taxon>
        <taxon>Oikopleuridae</taxon>
        <taxon>Oikopleura</taxon>
    </lineage>
</organism>
<evidence type="ECO:0000256" key="1">
    <source>
        <dbReference type="ARBA" id="ARBA00004370"/>
    </source>
</evidence>
<protein>
    <recommendedName>
        <fullName evidence="6">Dynamin N-terminal domain-containing protein</fullName>
    </recommendedName>
</protein>
<dbReference type="GO" id="GO:0003924">
    <property type="term" value="F:GTPase activity"/>
    <property type="evidence" value="ECO:0007669"/>
    <property type="project" value="InterPro"/>
</dbReference>
<keyword evidence="4" id="KW-0342">GTP-binding</keyword>
<comment type="subcellular location">
    <subcellularLocation>
        <location evidence="1">Membrane</location>
    </subcellularLocation>
</comment>
<dbReference type="InterPro" id="IPR027094">
    <property type="entry name" value="Mitofusin_fam"/>
</dbReference>
<evidence type="ECO:0000256" key="2">
    <source>
        <dbReference type="ARBA" id="ARBA00022741"/>
    </source>
</evidence>
<gene>
    <name evidence="7" type="ORF">GSOID_T00024679001</name>
</gene>
<dbReference type="AlphaFoldDB" id="E4YGM5"/>
<evidence type="ECO:0000313" key="7">
    <source>
        <dbReference type="EMBL" id="CBY34649.1"/>
    </source>
</evidence>
<dbReference type="InterPro" id="IPR045063">
    <property type="entry name" value="Dynamin_N"/>
</dbReference>
<dbReference type="PANTHER" id="PTHR10465:SF4">
    <property type="entry name" value="DYNAMIN N-TERMINAL DOMAIN-CONTAINING PROTEIN"/>
    <property type="match status" value="1"/>
</dbReference>
<keyword evidence="5" id="KW-0472">Membrane</keyword>
<evidence type="ECO:0000256" key="3">
    <source>
        <dbReference type="ARBA" id="ARBA00022801"/>
    </source>
</evidence>